<proteinExistence type="predicted"/>
<name>A0A194XK89_MOLSC</name>
<gene>
    <name evidence="2" type="ORF">LY89DRAFT_682332</name>
</gene>
<accession>A0A194XK89</accession>
<dbReference type="Proteomes" id="UP000070700">
    <property type="component" value="Unassembled WGS sequence"/>
</dbReference>
<dbReference type="GeneID" id="28824212"/>
<dbReference type="KEGG" id="psco:LY89DRAFT_682332"/>
<evidence type="ECO:0008006" key="4">
    <source>
        <dbReference type="Google" id="ProtNLM"/>
    </source>
</evidence>
<evidence type="ECO:0000313" key="3">
    <source>
        <dbReference type="Proteomes" id="UP000070700"/>
    </source>
</evidence>
<dbReference type="AlphaFoldDB" id="A0A194XK89"/>
<dbReference type="RefSeq" id="XP_018074980.1">
    <property type="nucleotide sequence ID" value="XM_018214486.1"/>
</dbReference>
<protein>
    <recommendedName>
        <fullName evidence="4">Peroxin 20</fullName>
    </recommendedName>
</protein>
<reference evidence="2 3" key="1">
    <citation type="submission" date="2015-10" db="EMBL/GenBank/DDBJ databases">
        <title>Full genome of DAOMC 229536 Phialocephala scopiformis, a fungal endophyte of spruce producing the potent anti-insectan compound rugulosin.</title>
        <authorList>
            <consortium name="DOE Joint Genome Institute"/>
            <person name="Walker A.K."/>
            <person name="Frasz S.L."/>
            <person name="Seifert K.A."/>
            <person name="Miller J.D."/>
            <person name="Mondo S.J."/>
            <person name="Labutti K."/>
            <person name="Lipzen A."/>
            <person name="Dockter R."/>
            <person name="Kennedy M."/>
            <person name="Grigoriev I.V."/>
            <person name="Spatafora J.W."/>
        </authorList>
    </citation>
    <scope>NUCLEOTIDE SEQUENCE [LARGE SCALE GENOMIC DNA]</scope>
    <source>
        <strain evidence="2 3">CBS 120377</strain>
    </source>
</reference>
<dbReference type="EMBL" id="KQ947409">
    <property type="protein sequence ID" value="KUJ20625.1"/>
    <property type="molecule type" value="Genomic_DNA"/>
</dbReference>
<dbReference type="STRING" id="149040.A0A194XK89"/>
<dbReference type="InParanoid" id="A0A194XK89"/>
<evidence type="ECO:0000256" key="1">
    <source>
        <dbReference type="SAM" id="MobiDB-lite"/>
    </source>
</evidence>
<evidence type="ECO:0000313" key="2">
    <source>
        <dbReference type="EMBL" id="KUJ20625.1"/>
    </source>
</evidence>
<dbReference type="OrthoDB" id="5407351at2759"/>
<sequence>MADGLCGPSNALQNIQKHSTVDRTLQQDRIISRQTPSQGFRSTGQNAGFMDHEFEAFQAGQLPLEHGFQPNTFQHAPPSLQQAGPPSWAADFQRMNISSPAPQVQQQPFGMQAQQRQDTGGWHQDFARQQMAERSVQSPSHTASPFQSRMLGMGSQFTGTYAQPSQLSVAQQKQPEDAFDEAAFERAFDAAARAEAEAEALHDCAQHENAEMGQEVMLNESAEVLMASDDLEERADELLSQERIGADTIHDPLFDDRDQPANEDPEELARTAAKLLVSVQHEQSTKFQNSQFLSLMRQFRDREKTVEGDNVVTKNGMGGTDQDMNDERSQVQGP</sequence>
<keyword evidence="3" id="KW-1185">Reference proteome</keyword>
<feature type="compositionally biased region" description="Basic and acidic residues" evidence="1">
    <location>
        <begin position="325"/>
        <end position="334"/>
    </location>
</feature>
<feature type="region of interest" description="Disordered" evidence="1">
    <location>
        <begin position="303"/>
        <end position="334"/>
    </location>
</feature>
<organism evidence="2 3">
    <name type="scientific">Mollisia scopiformis</name>
    <name type="common">Conifer needle endophyte fungus</name>
    <name type="synonym">Phialocephala scopiformis</name>
    <dbReference type="NCBI Taxonomy" id="149040"/>
    <lineage>
        <taxon>Eukaryota</taxon>
        <taxon>Fungi</taxon>
        <taxon>Dikarya</taxon>
        <taxon>Ascomycota</taxon>
        <taxon>Pezizomycotina</taxon>
        <taxon>Leotiomycetes</taxon>
        <taxon>Helotiales</taxon>
        <taxon>Mollisiaceae</taxon>
        <taxon>Mollisia</taxon>
    </lineage>
</organism>